<sequence>MFRRREALGLFGHLKAKLVVSMASLLGDTRMTLRLLGLTAALATVLAACASAPPGGPGGRPGPPDDDGPRREAGGQQLFISPAGEPFRAPPNAPYPVEIWFGGADANHDGALTRDEFVADALRFFATLDTDRSGVIDAFEVSAYENRVAPEILGGPAPSSLRRGPMGLGQDGGGEAPRRRPQGANVLQGAAFYGLIAEPQPVMASDGDFDRRITRDEATKAAKTRFALLDTDKDGQLRLAELPRTPAQKGLRQSRDGKGPGRMGGPGGGPRG</sequence>
<dbReference type="AlphaFoldDB" id="Q9A914"/>
<dbReference type="HOGENOM" id="CLU_100133_0_0_5"/>
<feature type="region of interest" description="Disordered" evidence="1">
    <location>
        <begin position="232"/>
        <end position="272"/>
    </location>
</feature>
<dbReference type="SUPFAM" id="SSF47473">
    <property type="entry name" value="EF-hand"/>
    <property type="match status" value="1"/>
</dbReference>
<dbReference type="PROSITE" id="PS50222">
    <property type="entry name" value="EF_HAND_2"/>
    <property type="match status" value="1"/>
</dbReference>
<dbReference type="EnsemblBacteria" id="AAK23164">
    <property type="protein sequence ID" value="AAK23164"/>
    <property type="gene ID" value="CC_1180"/>
</dbReference>
<dbReference type="Pfam" id="PF13202">
    <property type="entry name" value="EF-hand_5"/>
    <property type="match status" value="2"/>
</dbReference>
<dbReference type="InterPro" id="IPR011992">
    <property type="entry name" value="EF-hand-dom_pair"/>
</dbReference>
<protein>
    <recommendedName>
        <fullName evidence="2">EF-hand domain-containing protein</fullName>
    </recommendedName>
</protein>
<name>Q9A914_CAUVC</name>
<feature type="region of interest" description="Disordered" evidence="1">
    <location>
        <begin position="154"/>
        <end position="181"/>
    </location>
</feature>
<feature type="domain" description="EF-hand" evidence="2">
    <location>
        <begin position="217"/>
        <end position="252"/>
    </location>
</feature>
<reference evidence="3 4" key="1">
    <citation type="journal article" date="2001" name="Proc. Natl. Acad. Sci. U.S.A.">
        <title>Complete genome sequence of Caulobacter crescentus.</title>
        <authorList>
            <person name="Nierman W.C."/>
            <person name="Feldblyum T.V."/>
            <person name="Laub M.T."/>
            <person name="Paulsen I.T."/>
            <person name="Nelson K.E."/>
            <person name="Eisen J.A."/>
            <person name="Heidelberg J.F."/>
            <person name="Alley M.R."/>
            <person name="Ohta N."/>
            <person name="Maddock J.R."/>
            <person name="Potocka I."/>
            <person name="Nelson W.C."/>
            <person name="Newton A."/>
            <person name="Stephens C."/>
            <person name="Phadke N.D."/>
            <person name="Ely B."/>
            <person name="DeBoy R.T."/>
            <person name="Dodson R.J."/>
            <person name="Durkin A.S."/>
            <person name="Gwinn M.L."/>
            <person name="Haft D.H."/>
            <person name="Kolonay J.F."/>
            <person name="Smit J."/>
            <person name="Craven M.B."/>
            <person name="Khouri H."/>
            <person name="Shetty J."/>
            <person name="Berry K."/>
            <person name="Utterback T."/>
            <person name="Tran K."/>
            <person name="Wolf A."/>
            <person name="Vamathevan J."/>
            <person name="Ermolaeva M."/>
            <person name="White O."/>
            <person name="Salzberg S.L."/>
            <person name="Venter J.C."/>
            <person name="Shapiro L."/>
            <person name="Fraser C.M."/>
        </authorList>
    </citation>
    <scope>NUCLEOTIDE SEQUENCE [LARGE SCALE GENOMIC DNA]</scope>
    <source>
        <strain evidence="4">ATCC 19089 / CB15</strain>
    </source>
</reference>
<dbReference type="eggNOG" id="ENOG503302M">
    <property type="taxonomic scope" value="Bacteria"/>
</dbReference>
<dbReference type="PATRIC" id="fig|190650.5.peg.1203"/>
<dbReference type="Gene3D" id="1.10.238.10">
    <property type="entry name" value="EF-hand"/>
    <property type="match status" value="1"/>
</dbReference>
<feature type="region of interest" description="Disordered" evidence="1">
    <location>
        <begin position="52"/>
        <end position="75"/>
    </location>
</feature>
<dbReference type="EMBL" id="AE005673">
    <property type="protein sequence ID" value="AAK23164.1"/>
    <property type="molecule type" value="Genomic_DNA"/>
</dbReference>
<dbReference type="GO" id="GO:0005509">
    <property type="term" value="F:calcium ion binding"/>
    <property type="evidence" value="ECO:0007669"/>
    <property type="project" value="InterPro"/>
</dbReference>
<dbReference type="KEGG" id="ccr:CC_1180"/>
<accession>Q9A914</accession>
<feature type="compositionally biased region" description="Gly residues" evidence="1">
    <location>
        <begin position="260"/>
        <end position="272"/>
    </location>
</feature>
<dbReference type="InterPro" id="IPR002048">
    <property type="entry name" value="EF_hand_dom"/>
</dbReference>
<evidence type="ECO:0000313" key="3">
    <source>
        <dbReference type="EMBL" id="AAK23164.1"/>
    </source>
</evidence>
<dbReference type="PIR" id="H87395">
    <property type="entry name" value="H87395"/>
</dbReference>
<dbReference type="Proteomes" id="UP000001816">
    <property type="component" value="Chromosome"/>
</dbReference>
<evidence type="ECO:0000313" key="4">
    <source>
        <dbReference type="Proteomes" id="UP000001816"/>
    </source>
</evidence>
<dbReference type="BioCyc" id="CAULO:CC1180-MONOMER"/>
<gene>
    <name evidence="3" type="ordered locus">CC_1180</name>
</gene>
<evidence type="ECO:0000259" key="2">
    <source>
        <dbReference type="PROSITE" id="PS50222"/>
    </source>
</evidence>
<keyword evidence="4" id="KW-1185">Reference proteome</keyword>
<dbReference type="STRING" id="190650.CC_1180"/>
<feature type="compositionally biased region" description="Gly residues" evidence="1">
    <location>
        <begin position="166"/>
        <end position="175"/>
    </location>
</feature>
<dbReference type="InterPro" id="IPR018247">
    <property type="entry name" value="EF_Hand_1_Ca_BS"/>
</dbReference>
<dbReference type="PROSITE" id="PS00018">
    <property type="entry name" value="EF_HAND_1"/>
    <property type="match status" value="1"/>
</dbReference>
<organism evidence="3 4">
    <name type="scientific">Caulobacter vibrioides (strain ATCC 19089 / CIP 103742 / CB 15)</name>
    <name type="common">Caulobacter crescentus</name>
    <dbReference type="NCBI Taxonomy" id="190650"/>
    <lineage>
        <taxon>Bacteria</taxon>
        <taxon>Pseudomonadati</taxon>
        <taxon>Pseudomonadota</taxon>
        <taxon>Alphaproteobacteria</taxon>
        <taxon>Caulobacterales</taxon>
        <taxon>Caulobacteraceae</taxon>
        <taxon>Caulobacter</taxon>
    </lineage>
</organism>
<evidence type="ECO:0000256" key="1">
    <source>
        <dbReference type="SAM" id="MobiDB-lite"/>
    </source>
</evidence>
<proteinExistence type="predicted"/>